<dbReference type="EMBL" id="PHIG01000063">
    <property type="protein sequence ID" value="PJK27583.1"/>
    <property type="molecule type" value="Genomic_DNA"/>
</dbReference>
<dbReference type="AlphaFoldDB" id="A0A2M9FVW6"/>
<dbReference type="InterPro" id="IPR027266">
    <property type="entry name" value="TrmE/GcvT-like"/>
</dbReference>
<gene>
    <name evidence="1" type="ORF">CVT23_21985</name>
</gene>
<dbReference type="Pfam" id="PF04268">
    <property type="entry name" value="SoxG"/>
    <property type="match status" value="1"/>
</dbReference>
<evidence type="ECO:0000313" key="2">
    <source>
        <dbReference type="Proteomes" id="UP000229498"/>
    </source>
</evidence>
<reference evidence="1 2" key="1">
    <citation type="submission" date="2017-11" db="EMBL/GenBank/DDBJ databases">
        <title>Draft genome sequence of Rhizobiales bacterium SY3-13.</title>
        <authorList>
            <person name="Sun C."/>
        </authorList>
    </citation>
    <scope>NUCLEOTIDE SEQUENCE [LARGE SCALE GENOMIC DNA]</scope>
    <source>
        <strain evidence="1 2">SY3-13</strain>
    </source>
</reference>
<protein>
    <submittedName>
        <fullName evidence="1">Sarcosine oxidase subunit gamma</fullName>
    </submittedName>
</protein>
<dbReference type="Proteomes" id="UP000229498">
    <property type="component" value="Unassembled WGS sequence"/>
</dbReference>
<name>A0A2M9FVW6_9PROT</name>
<organism evidence="1 2">
    <name type="scientific">Minwuia thermotolerans</name>
    <dbReference type="NCBI Taxonomy" id="2056226"/>
    <lineage>
        <taxon>Bacteria</taxon>
        <taxon>Pseudomonadati</taxon>
        <taxon>Pseudomonadota</taxon>
        <taxon>Alphaproteobacteria</taxon>
        <taxon>Minwuiales</taxon>
        <taxon>Minwuiaceae</taxon>
        <taxon>Minwuia</taxon>
    </lineage>
</organism>
<dbReference type="Gene3D" id="3.30.70.1520">
    <property type="entry name" value="Heterotetrameric sarcosine oxidase"/>
    <property type="match status" value="1"/>
</dbReference>
<accession>A0A2M9FVW6</accession>
<dbReference type="OrthoDB" id="7356349at2"/>
<evidence type="ECO:0000313" key="1">
    <source>
        <dbReference type="EMBL" id="PJK27583.1"/>
    </source>
</evidence>
<dbReference type="InterPro" id="IPR007375">
    <property type="entry name" value="SoxG"/>
</dbReference>
<keyword evidence="2" id="KW-1185">Reference proteome</keyword>
<dbReference type="Gene3D" id="3.30.1360.120">
    <property type="entry name" value="Probable tRNA modification gtpase trme, domain 1"/>
    <property type="match status" value="1"/>
</dbReference>
<dbReference type="RefSeq" id="WP_109795296.1">
    <property type="nucleotide sequence ID" value="NZ_PHIG01000063.1"/>
</dbReference>
<dbReference type="SUPFAM" id="SSF103025">
    <property type="entry name" value="Folate-binding domain"/>
    <property type="match status" value="1"/>
</dbReference>
<sequence length="195" mass="20594">MAEFELAPRSPLGGIRQDFGGVSLSEPAGLGIAAIAVPRGGDAALADAVRAVWGMELPTVGRYSIGTDGLRLIGMSPDQFFAVFPCEGPDAARIVATALGEAAWVTEQSDAWAVLDLEGPGVRAALERVCPLDLHPDLFAADLAQRTLMEHLSVIVMRLAEDRFRLMSPSSSALSFLHMVETSARNIVRGGDHGA</sequence>
<proteinExistence type="predicted"/>
<comment type="caution">
    <text evidence="1">The sequence shown here is derived from an EMBL/GenBank/DDBJ whole genome shotgun (WGS) entry which is preliminary data.</text>
</comment>